<dbReference type="Proteomes" id="UP000077701">
    <property type="component" value="Unassembled WGS sequence"/>
</dbReference>
<dbReference type="SUPFAM" id="SSF53335">
    <property type="entry name" value="S-adenosyl-L-methionine-dependent methyltransferases"/>
    <property type="match status" value="1"/>
</dbReference>
<keyword evidence="1 5" id="KW-0489">Methyltransferase</keyword>
<dbReference type="Pfam" id="PF13649">
    <property type="entry name" value="Methyltransf_25"/>
    <property type="match status" value="1"/>
</dbReference>
<evidence type="ECO:0000313" key="6">
    <source>
        <dbReference type="Proteomes" id="UP000077701"/>
    </source>
</evidence>
<reference evidence="6" key="2">
    <citation type="submission" date="2016-04" db="EMBL/GenBank/DDBJ databases">
        <title>Planomonospora sphaerica JCM9374 whole genome shotgun sequence.</title>
        <authorList>
            <person name="Suzuki T."/>
            <person name="Dohra H."/>
            <person name="Kodani S."/>
        </authorList>
    </citation>
    <scope>NUCLEOTIDE SEQUENCE [LARGE SCALE GENOMIC DNA]</scope>
    <source>
        <strain evidence="6">JCM 9374</strain>
    </source>
</reference>
<dbReference type="InterPro" id="IPR029063">
    <property type="entry name" value="SAM-dependent_MTases_sf"/>
</dbReference>
<dbReference type="PANTHER" id="PTHR43464:SF19">
    <property type="entry name" value="UBIQUINONE BIOSYNTHESIS O-METHYLTRANSFERASE, MITOCHONDRIAL"/>
    <property type="match status" value="1"/>
</dbReference>
<reference evidence="5 6" key="1">
    <citation type="journal article" date="2016" name="Genome Announc.">
        <title>Draft Genome Sequence of Planomonospora sphaerica JCM9374, a Rare Actinomycete.</title>
        <authorList>
            <person name="Dohra H."/>
            <person name="Suzuki T."/>
            <person name="Inoue Y."/>
            <person name="Kodani S."/>
        </authorList>
    </citation>
    <scope>NUCLEOTIDE SEQUENCE [LARGE SCALE GENOMIC DNA]</scope>
    <source>
        <strain evidence="5 6">JCM 9374</strain>
    </source>
</reference>
<proteinExistence type="predicted"/>
<evidence type="ECO:0000256" key="2">
    <source>
        <dbReference type="ARBA" id="ARBA00022679"/>
    </source>
</evidence>
<name>A0A171CWL4_9ACTN</name>
<keyword evidence="2 5" id="KW-0808">Transferase</keyword>
<evidence type="ECO:0000259" key="4">
    <source>
        <dbReference type="Pfam" id="PF13649"/>
    </source>
</evidence>
<sequence length="252" mass="26615">MSHDSLSAWYADFFTELPNAFWRAAVPQQATAAEVDFVTRLAGLRPGARVLDVACGSGRHALELARRGFRVTGLDVSAEAVGYARHAAEREGLDVDLRLGDMRALPSDVRADAAICMGNAFGYLEHAGTQGFLAGLAGLVVPGGTLVLDYGFVAESLLPGLALEEPPMTLGGIEAVSVNEYDAAGGRWITSFTFRRGAQEHRGTSVQHVYTAAEVVRLVSAAGFAGVGLYGDADGAPFRLGSPRLLLVARRP</sequence>
<dbReference type="STRING" id="161355.PS9374_02989"/>
<dbReference type="PANTHER" id="PTHR43464">
    <property type="entry name" value="METHYLTRANSFERASE"/>
    <property type="match status" value="1"/>
</dbReference>
<gene>
    <name evidence="5" type="ORF">PS9374_02989</name>
</gene>
<comment type="caution">
    <text evidence="5">The sequence shown here is derived from an EMBL/GenBank/DDBJ whole genome shotgun (WGS) entry which is preliminary data.</text>
</comment>
<accession>A0A171CWL4</accession>
<protein>
    <submittedName>
        <fullName evidence="5">Methyltransferase</fullName>
    </submittedName>
</protein>
<dbReference type="RefSeq" id="WP_068897395.1">
    <property type="nucleotide sequence ID" value="NZ_BDCX01000006.1"/>
</dbReference>
<dbReference type="GO" id="GO:0032259">
    <property type="term" value="P:methylation"/>
    <property type="evidence" value="ECO:0007669"/>
    <property type="project" value="UniProtKB-KW"/>
</dbReference>
<dbReference type="Gene3D" id="3.40.50.150">
    <property type="entry name" value="Vaccinia Virus protein VP39"/>
    <property type="match status" value="1"/>
</dbReference>
<evidence type="ECO:0000256" key="1">
    <source>
        <dbReference type="ARBA" id="ARBA00022603"/>
    </source>
</evidence>
<dbReference type="OrthoDB" id="3172472at2"/>
<dbReference type="CDD" id="cd02440">
    <property type="entry name" value="AdoMet_MTases"/>
    <property type="match status" value="1"/>
</dbReference>
<dbReference type="AlphaFoldDB" id="A0A171CWL4"/>
<evidence type="ECO:0000313" key="5">
    <source>
        <dbReference type="EMBL" id="GAT67336.1"/>
    </source>
</evidence>
<keyword evidence="3" id="KW-0949">S-adenosyl-L-methionine</keyword>
<dbReference type="GO" id="GO:0008168">
    <property type="term" value="F:methyltransferase activity"/>
    <property type="evidence" value="ECO:0007669"/>
    <property type="project" value="UniProtKB-KW"/>
</dbReference>
<dbReference type="EMBL" id="BDCX01000006">
    <property type="protein sequence ID" value="GAT67336.1"/>
    <property type="molecule type" value="Genomic_DNA"/>
</dbReference>
<feature type="domain" description="Methyltransferase" evidence="4">
    <location>
        <begin position="50"/>
        <end position="144"/>
    </location>
</feature>
<dbReference type="Gene3D" id="2.20.25.110">
    <property type="entry name" value="S-adenosyl-L-methionine-dependent methyltransferases"/>
    <property type="match status" value="1"/>
</dbReference>
<keyword evidence="6" id="KW-1185">Reference proteome</keyword>
<organism evidence="5 6">
    <name type="scientific">Planomonospora sphaerica</name>
    <dbReference type="NCBI Taxonomy" id="161355"/>
    <lineage>
        <taxon>Bacteria</taxon>
        <taxon>Bacillati</taxon>
        <taxon>Actinomycetota</taxon>
        <taxon>Actinomycetes</taxon>
        <taxon>Streptosporangiales</taxon>
        <taxon>Streptosporangiaceae</taxon>
        <taxon>Planomonospora</taxon>
    </lineage>
</organism>
<dbReference type="InterPro" id="IPR041698">
    <property type="entry name" value="Methyltransf_25"/>
</dbReference>
<evidence type="ECO:0000256" key="3">
    <source>
        <dbReference type="ARBA" id="ARBA00022691"/>
    </source>
</evidence>